<accession>A0ACD3Z281</accession>
<keyword evidence="2" id="KW-1185">Reference proteome</keyword>
<evidence type="ECO:0000313" key="1">
    <source>
        <dbReference type="EMBL" id="UPK95324.1"/>
    </source>
</evidence>
<evidence type="ECO:0000313" key="2">
    <source>
        <dbReference type="Proteomes" id="UP000830768"/>
    </source>
</evidence>
<dbReference type="EMBL" id="CP090034">
    <property type="protein sequence ID" value="UPK95324.1"/>
    <property type="molecule type" value="Genomic_DNA"/>
</dbReference>
<dbReference type="Proteomes" id="UP000830768">
    <property type="component" value="Chromosome 5"/>
</dbReference>
<organism evidence="1 2">
    <name type="scientific">Fusarium solani subsp. cucurbitae</name>
    <name type="common">Neocosmosporum cucurbitae</name>
    <dbReference type="NCBI Taxonomy" id="2747967"/>
    <lineage>
        <taxon>Eukaryota</taxon>
        <taxon>Fungi</taxon>
        <taxon>Dikarya</taxon>
        <taxon>Ascomycota</taxon>
        <taxon>Pezizomycotina</taxon>
        <taxon>Sordariomycetes</taxon>
        <taxon>Hypocreomycetidae</taxon>
        <taxon>Hypocreales</taxon>
        <taxon>Nectriaceae</taxon>
        <taxon>Fusarium</taxon>
        <taxon>Fusarium solani species complex</taxon>
    </lineage>
</organism>
<proteinExistence type="predicted"/>
<gene>
    <name evidence="1" type="ORF">LCI18_006259</name>
</gene>
<protein>
    <submittedName>
        <fullName evidence="1">Uncharacterized protein</fullName>
    </submittedName>
</protein>
<sequence length="70" mass="7663">MESLGAAHFPATEYAVALFRASLETLFAVQQSALKVSPQASARVLQSQTRFLPPVEPVVLERPFMLAPHI</sequence>
<reference evidence="1" key="1">
    <citation type="submission" date="2021-11" db="EMBL/GenBank/DDBJ databases">
        <title>Fusarium solani-melongenae Genome sequencing and assembly.</title>
        <authorList>
            <person name="Xie S."/>
            <person name="Huang L."/>
            <person name="Zhang X."/>
        </authorList>
    </citation>
    <scope>NUCLEOTIDE SEQUENCE</scope>
    <source>
        <strain evidence="1">CRI 24-3</strain>
    </source>
</reference>
<name>A0ACD3Z281_FUSSC</name>